<dbReference type="Proteomes" id="UP000499080">
    <property type="component" value="Unassembled WGS sequence"/>
</dbReference>
<organism evidence="1 2">
    <name type="scientific">Araneus ventricosus</name>
    <name type="common">Orbweaver spider</name>
    <name type="synonym">Epeira ventricosa</name>
    <dbReference type="NCBI Taxonomy" id="182803"/>
    <lineage>
        <taxon>Eukaryota</taxon>
        <taxon>Metazoa</taxon>
        <taxon>Ecdysozoa</taxon>
        <taxon>Arthropoda</taxon>
        <taxon>Chelicerata</taxon>
        <taxon>Arachnida</taxon>
        <taxon>Araneae</taxon>
        <taxon>Araneomorphae</taxon>
        <taxon>Entelegynae</taxon>
        <taxon>Araneoidea</taxon>
        <taxon>Araneidae</taxon>
        <taxon>Araneus</taxon>
    </lineage>
</organism>
<proteinExistence type="predicted"/>
<sequence>MTTKRESVVRKLETTAETLEECDRSFFSSVLFQILRDFWDNEHNTEDFFYIKYRVFFTHLHGLALSNIHKDRKVNAEDTFGIFCKKKERKLAEAYW</sequence>
<gene>
    <name evidence="1" type="ORF">AVEN_235290_1</name>
</gene>
<dbReference type="AlphaFoldDB" id="A0A4Y2A4F5"/>
<evidence type="ECO:0000313" key="1">
    <source>
        <dbReference type="EMBL" id="GBL74299.1"/>
    </source>
</evidence>
<comment type="caution">
    <text evidence="1">The sequence shown here is derived from an EMBL/GenBank/DDBJ whole genome shotgun (WGS) entry which is preliminary data.</text>
</comment>
<name>A0A4Y2A4F5_ARAVE</name>
<protein>
    <submittedName>
        <fullName evidence="1">Uncharacterized protein</fullName>
    </submittedName>
</protein>
<reference evidence="1 2" key="1">
    <citation type="journal article" date="2019" name="Sci. Rep.">
        <title>Orb-weaving spider Araneus ventricosus genome elucidates the spidroin gene catalogue.</title>
        <authorList>
            <person name="Kono N."/>
            <person name="Nakamura H."/>
            <person name="Ohtoshi R."/>
            <person name="Moran D.A.P."/>
            <person name="Shinohara A."/>
            <person name="Yoshida Y."/>
            <person name="Fujiwara M."/>
            <person name="Mori M."/>
            <person name="Tomita M."/>
            <person name="Arakawa K."/>
        </authorList>
    </citation>
    <scope>NUCLEOTIDE SEQUENCE [LARGE SCALE GENOMIC DNA]</scope>
</reference>
<accession>A0A4Y2A4F5</accession>
<keyword evidence="2" id="KW-1185">Reference proteome</keyword>
<dbReference type="EMBL" id="BGPR01000005">
    <property type="protein sequence ID" value="GBL74299.1"/>
    <property type="molecule type" value="Genomic_DNA"/>
</dbReference>
<evidence type="ECO:0000313" key="2">
    <source>
        <dbReference type="Proteomes" id="UP000499080"/>
    </source>
</evidence>